<feature type="non-terminal residue" evidence="1">
    <location>
        <position position="104"/>
    </location>
</feature>
<evidence type="ECO:0000313" key="1">
    <source>
        <dbReference type="EMBL" id="TLG91274.1"/>
    </source>
</evidence>
<protein>
    <submittedName>
        <fullName evidence="1">DUF2937 family protein</fullName>
    </submittedName>
</protein>
<comment type="caution">
    <text evidence="1">The sequence shown here is derived from an EMBL/GenBank/DDBJ whole genome shotgun (WGS) entry which is preliminary data.</text>
</comment>
<dbReference type="EMBL" id="VBVZ01000177">
    <property type="protein sequence ID" value="TLG91274.1"/>
    <property type="molecule type" value="Genomic_DNA"/>
</dbReference>
<dbReference type="InterPro" id="IPR022584">
    <property type="entry name" value="DUF2937"/>
</dbReference>
<sequence length="104" mass="11643">MLLSYLRLVLFAIGLLVGVQVPGFINDYAKRVEAHLIEAQTGLRGFDATAQQFFNGDLQALVAHYRASDDPVFRSDANSLGTLLDRQVALDKQFQAMQGPWYIR</sequence>
<evidence type="ECO:0000313" key="2">
    <source>
        <dbReference type="Proteomes" id="UP000304941"/>
    </source>
</evidence>
<proteinExistence type="predicted"/>
<gene>
    <name evidence="1" type="ORF">FEM54_13945</name>
</gene>
<reference evidence="1 2" key="1">
    <citation type="submission" date="2019-05" db="EMBL/GenBank/DDBJ databases">
        <title>Pseudomonas edaphica sp. nov., isolated from rhizospheric soil of Cistus ladanifer L. in Spain.</title>
        <authorList>
            <person name="Peix A."/>
        </authorList>
    </citation>
    <scope>NUCLEOTIDE SEQUENCE [LARGE SCALE GENOMIC DNA]</scope>
    <source>
        <strain evidence="1 2">RD25</strain>
    </source>
</reference>
<dbReference type="Pfam" id="PF11157">
    <property type="entry name" value="DUF2937"/>
    <property type="match status" value="1"/>
</dbReference>
<dbReference type="Proteomes" id="UP000304941">
    <property type="component" value="Unassembled WGS sequence"/>
</dbReference>
<organism evidence="1 2">
    <name type="scientific">Pseudomonas edaphica</name>
    <dbReference type="NCBI Taxonomy" id="2006980"/>
    <lineage>
        <taxon>Bacteria</taxon>
        <taxon>Pseudomonadati</taxon>
        <taxon>Pseudomonadota</taxon>
        <taxon>Gammaproteobacteria</taxon>
        <taxon>Pseudomonadales</taxon>
        <taxon>Pseudomonadaceae</taxon>
        <taxon>Pseudomonas</taxon>
    </lineage>
</organism>
<keyword evidence="2" id="KW-1185">Reference proteome</keyword>
<dbReference type="RefSeq" id="WP_138451446.1">
    <property type="nucleotide sequence ID" value="NZ_VBVZ01000177.1"/>
</dbReference>
<name>A0ABY2U4M7_9PSED</name>
<accession>A0ABY2U4M7</accession>